<dbReference type="InterPro" id="IPR006619">
    <property type="entry name" value="PGRP_domain_met/bac"/>
</dbReference>
<accession>A0A5C5X6P2</accession>
<keyword evidence="6" id="KW-1185">Reference proteome</keyword>
<evidence type="ECO:0000256" key="2">
    <source>
        <dbReference type="SAM" id="MobiDB-lite"/>
    </source>
</evidence>
<feature type="domain" description="Peptidoglycan recognition protein family" evidence="4">
    <location>
        <begin position="40"/>
        <end position="193"/>
    </location>
</feature>
<dbReference type="InterPro" id="IPR036505">
    <property type="entry name" value="Amidase/PGRP_sf"/>
</dbReference>
<dbReference type="InterPro" id="IPR015510">
    <property type="entry name" value="PGRP"/>
</dbReference>
<protein>
    <submittedName>
        <fullName evidence="5">N-acetylmuramoyl-L-alanine amidase</fullName>
    </submittedName>
</protein>
<dbReference type="GO" id="GO:0009253">
    <property type="term" value="P:peptidoglycan catabolic process"/>
    <property type="evidence" value="ECO:0007669"/>
    <property type="project" value="InterPro"/>
</dbReference>
<dbReference type="Gene3D" id="3.40.80.10">
    <property type="entry name" value="Peptidoglycan recognition protein-like"/>
    <property type="match status" value="1"/>
</dbReference>
<feature type="compositionally biased region" description="Basic and acidic residues" evidence="2">
    <location>
        <begin position="23"/>
        <end position="44"/>
    </location>
</feature>
<organism evidence="5 6">
    <name type="scientific">Thalassoglobus neptunius</name>
    <dbReference type="NCBI Taxonomy" id="1938619"/>
    <lineage>
        <taxon>Bacteria</taxon>
        <taxon>Pseudomonadati</taxon>
        <taxon>Planctomycetota</taxon>
        <taxon>Planctomycetia</taxon>
        <taxon>Planctomycetales</taxon>
        <taxon>Planctomycetaceae</taxon>
        <taxon>Thalassoglobus</taxon>
    </lineage>
</organism>
<feature type="region of interest" description="Disordered" evidence="2">
    <location>
        <begin position="21"/>
        <end position="44"/>
    </location>
</feature>
<dbReference type="Pfam" id="PF01510">
    <property type="entry name" value="Amidase_2"/>
    <property type="match status" value="1"/>
</dbReference>
<feature type="domain" description="N-acetylmuramoyl-L-alanine amidase" evidence="3">
    <location>
        <begin position="58"/>
        <end position="199"/>
    </location>
</feature>
<dbReference type="PANTHER" id="PTHR11022">
    <property type="entry name" value="PEPTIDOGLYCAN RECOGNITION PROTEIN"/>
    <property type="match status" value="1"/>
</dbReference>
<evidence type="ECO:0000256" key="1">
    <source>
        <dbReference type="ARBA" id="ARBA00007553"/>
    </source>
</evidence>
<evidence type="ECO:0000259" key="4">
    <source>
        <dbReference type="SMART" id="SM00701"/>
    </source>
</evidence>
<reference evidence="5 6" key="1">
    <citation type="submission" date="2019-02" db="EMBL/GenBank/DDBJ databases">
        <title>Deep-cultivation of Planctomycetes and their phenomic and genomic characterization uncovers novel biology.</title>
        <authorList>
            <person name="Wiegand S."/>
            <person name="Jogler M."/>
            <person name="Boedeker C."/>
            <person name="Pinto D."/>
            <person name="Vollmers J."/>
            <person name="Rivas-Marin E."/>
            <person name="Kohn T."/>
            <person name="Peeters S.H."/>
            <person name="Heuer A."/>
            <person name="Rast P."/>
            <person name="Oberbeckmann S."/>
            <person name="Bunk B."/>
            <person name="Jeske O."/>
            <person name="Meyerdierks A."/>
            <person name="Storesund J.E."/>
            <person name="Kallscheuer N."/>
            <person name="Luecker S."/>
            <person name="Lage O.M."/>
            <person name="Pohl T."/>
            <person name="Merkel B.J."/>
            <person name="Hornburger P."/>
            <person name="Mueller R.-W."/>
            <person name="Bruemmer F."/>
            <person name="Labrenz M."/>
            <person name="Spormann A.M."/>
            <person name="Op Den Camp H."/>
            <person name="Overmann J."/>
            <person name="Amann R."/>
            <person name="Jetten M.S.M."/>
            <person name="Mascher T."/>
            <person name="Medema M.H."/>
            <person name="Devos D.P."/>
            <person name="Kaster A.-K."/>
            <person name="Ovreas L."/>
            <person name="Rohde M."/>
            <person name="Galperin M.Y."/>
            <person name="Jogler C."/>
        </authorList>
    </citation>
    <scope>NUCLEOTIDE SEQUENCE [LARGE SCALE GENOMIC DNA]</scope>
    <source>
        <strain evidence="5 6">KOR42</strain>
    </source>
</reference>
<dbReference type="GO" id="GO:0008745">
    <property type="term" value="F:N-acetylmuramoyl-L-alanine amidase activity"/>
    <property type="evidence" value="ECO:0007669"/>
    <property type="project" value="InterPro"/>
</dbReference>
<dbReference type="PANTHER" id="PTHR11022:SF41">
    <property type="entry name" value="PEPTIDOGLYCAN-RECOGNITION PROTEIN LC-RELATED"/>
    <property type="match status" value="1"/>
</dbReference>
<dbReference type="CDD" id="cd06583">
    <property type="entry name" value="PGRP"/>
    <property type="match status" value="1"/>
</dbReference>
<name>A0A5C5X6P2_9PLAN</name>
<dbReference type="InterPro" id="IPR002502">
    <property type="entry name" value="Amidase_domain"/>
</dbReference>
<dbReference type="EMBL" id="SIHI01000001">
    <property type="protein sequence ID" value="TWT58787.1"/>
    <property type="molecule type" value="Genomic_DNA"/>
</dbReference>
<proteinExistence type="inferred from homology"/>
<dbReference type="SMART" id="SM00701">
    <property type="entry name" value="PGRP"/>
    <property type="match status" value="1"/>
</dbReference>
<comment type="caution">
    <text evidence="5">The sequence shown here is derived from an EMBL/GenBank/DDBJ whole genome shotgun (WGS) entry which is preliminary data.</text>
</comment>
<comment type="similarity">
    <text evidence="1">Belongs to the N-acetylmuramoyl-L-alanine amidase 2 family.</text>
</comment>
<dbReference type="SUPFAM" id="SSF55846">
    <property type="entry name" value="N-acetylmuramoyl-L-alanine amidase-like"/>
    <property type="match status" value="1"/>
</dbReference>
<evidence type="ECO:0000313" key="5">
    <source>
        <dbReference type="EMBL" id="TWT58787.1"/>
    </source>
</evidence>
<dbReference type="AlphaFoldDB" id="A0A5C5X6P2"/>
<feature type="region of interest" description="Disordered" evidence="2">
    <location>
        <begin position="211"/>
        <end position="235"/>
    </location>
</feature>
<evidence type="ECO:0000313" key="6">
    <source>
        <dbReference type="Proteomes" id="UP000317243"/>
    </source>
</evidence>
<sequence length="257" mass="28366">MIPILAVTLLPHFVAVLGSAEPPHQEAANDRETTKVPTRSDVEDHKQELVEEETTAHLEVDQATELKAWKFVILHHTATQSGSVESIHEAHRRRVDSSGNPWRGIGYHFVIGNGHGMSDGEVQPTFRWKEQLSGAHAGIRQYNDFGIGVCLVGNFEEAGPTSAQVDAVRRLLAELRAQFGIQNDQILKHGDLKATACPGRHFPFQEIVSRPIARRPVPNDAHHSRTSSGSTEVIKNVVSVLRTTQRNGVPRERASTP</sequence>
<dbReference type="GO" id="GO:0008270">
    <property type="term" value="F:zinc ion binding"/>
    <property type="evidence" value="ECO:0007669"/>
    <property type="project" value="InterPro"/>
</dbReference>
<evidence type="ECO:0000259" key="3">
    <source>
        <dbReference type="SMART" id="SM00644"/>
    </source>
</evidence>
<dbReference type="Proteomes" id="UP000317243">
    <property type="component" value="Unassembled WGS sequence"/>
</dbReference>
<gene>
    <name evidence="5" type="ORF">KOR42_21730</name>
</gene>
<dbReference type="SMART" id="SM00644">
    <property type="entry name" value="Ami_2"/>
    <property type="match status" value="1"/>
</dbReference>